<evidence type="ECO:0000313" key="2">
    <source>
        <dbReference type="Proteomes" id="UP001168877"/>
    </source>
</evidence>
<dbReference type="AlphaFoldDB" id="A0AA39SLH8"/>
<organism evidence="1 2">
    <name type="scientific">Acer saccharum</name>
    <name type="common">Sugar maple</name>
    <dbReference type="NCBI Taxonomy" id="4024"/>
    <lineage>
        <taxon>Eukaryota</taxon>
        <taxon>Viridiplantae</taxon>
        <taxon>Streptophyta</taxon>
        <taxon>Embryophyta</taxon>
        <taxon>Tracheophyta</taxon>
        <taxon>Spermatophyta</taxon>
        <taxon>Magnoliopsida</taxon>
        <taxon>eudicotyledons</taxon>
        <taxon>Gunneridae</taxon>
        <taxon>Pentapetalae</taxon>
        <taxon>rosids</taxon>
        <taxon>malvids</taxon>
        <taxon>Sapindales</taxon>
        <taxon>Sapindaceae</taxon>
        <taxon>Hippocastanoideae</taxon>
        <taxon>Acereae</taxon>
        <taxon>Acer</taxon>
    </lineage>
</organism>
<comment type="caution">
    <text evidence="1">The sequence shown here is derived from an EMBL/GenBank/DDBJ whole genome shotgun (WGS) entry which is preliminary data.</text>
</comment>
<dbReference type="EMBL" id="JAUESC010000380">
    <property type="protein sequence ID" value="KAK0593478.1"/>
    <property type="molecule type" value="Genomic_DNA"/>
</dbReference>
<protein>
    <submittedName>
        <fullName evidence="1">Uncharacterized protein</fullName>
    </submittedName>
</protein>
<gene>
    <name evidence="1" type="ORF">LWI29_037301</name>
</gene>
<name>A0AA39SLH8_ACESA</name>
<proteinExistence type="predicted"/>
<evidence type="ECO:0000313" key="1">
    <source>
        <dbReference type="EMBL" id="KAK0593478.1"/>
    </source>
</evidence>
<reference evidence="1" key="2">
    <citation type="submission" date="2023-06" db="EMBL/GenBank/DDBJ databases">
        <authorList>
            <person name="Swenson N.G."/>
            <person name="Wegrzyn J.L."/>
            <person name="Mcevoy S.L."/>
        </authorList>
    </citation>
    <scope>NUCLEOTIDE SEQUENCE</scope>
    <source>
        <strain evidence="1">NS2018</strain>
        <tissue evidence="1">Leaf</tissue>
    </source>
</reference>
<accession>A0AA39SLH8</accession>
<reference evidence="1" key="1">
    <citation type="journal article" date="2022" name="Plant J.">
        <title>Strategies of tolerance reflected in two North American maple genomes.</title>
        <authorList>
            <person name="McEvoy S.L."/>
            <person name="Sezen U.U."/>
            <person name="Trouern-Trend A."/>
            <person name="McMahon S.M."/>
            <person name="Schaberg P.G."/>
            <person name="Yang J."/>
            <person name="Wegrzyn J.L."/>
            <person name="Swenson N.G."/>
        </authorList>
    </citation>
    <scope>NUCLEOTIDE SEQUENCE</scope>
    <source>
        <strain evidence="1">NS2018</strain>
    </source>
</reference>
<sequence length="254" mass="28231">MFLQKKITVVTHYNNAMELDVVSRDLQSVGGQFDDNCSRVILESFVTEFQNWISESLALICEVVLPPPSHKDAKKVAFVNCDLPENPEVGVRRISTLSRRDCFLVHNQQKGQIGIQQRSLYLHVPPPHPEDAAALPHVQHEVPLPQQDTVAGASAVGAQTKQDTVAASDGAQTEQVTAKASVVGAQTEQAYMYRHWVGMFGDVETPPDDQKWSMLTQTWGDKGVLVWANGLKGPGYWPWHEVDTMSVLETKMEI</sequence>
<dbReference type="Proteomes" id="UP001168877">
    <property type="component" value="Unassembled WGS sequence"/>
</dbReference>
<keyword evidence="2" id="KW-1185">Reference proteome</keyword>